<dbReference type="Proteomes" id="UP000285503">
    <property type="component" value="Unassembled WGS sequence"/>
</dbReference>
<evidence type="ECO:0000313" key="4">
    <source>
        <dbReference type="EMBL" id="KAB6339261.1"/>
    </source>
</evidence>
<reference evidence="18 19" key="6">
    <citation type="submission" date="2018-08" db="EMBL/GenBank/DDBJ databases">
        <title>A genome reference for cultivated species of the human gut microbiota.</title>
        <authorList>
            <person name="Zou Y."/>
            <person name="Xue W."/>
            <person name="Luo G."/>
        </authorList>
    </citation>
    <scope>NUCLEOTIDE SEQUENCE [LARGE SCALE GENOMIC DNA]</scope>
    <source>
        <strain evidence="12 20">AF38-2</strain>
        <strain evidence="11 19">AF39-6AC</strain>
        <strain evidence="10 21">AF46-11NS</strain>
        <strain evidence="9 18">TF10-34</strain>
    </source>
</reference>
<dbReference type="EMBL" id="WDES01000094">
    <property type="protein sequence ID" value="KAB6079208.1"/>
    <property type="molecule type" value="Genomic_DNA"/>
</dbReference>
<evidence type="ECO:0000313" key="23">
    <source>
        <dbReference type="Proteomes" id="UP000435059"/>
    </source>
</evidence>
<dbReference type="Proteomes" id="UP000327007">
    <property type="component" value="Unassembled WGS sequence"/>
</dbReference>
<dbReference type="Proteomes" id="UP001197958">
    <property type="component" value="Unassembled WGS sequence"/>
</dbReference>
<evidence type="ECO:0000313" key="19">
    <source>
        <dbReference type="Proteomes" id="UP000284417"/>
    </source>
</evidence>
<evidence type="ECO:0000313" key="1">
    <source>
        <dbReference type="EMBL" id="KAA9049776.1"/>
    </source>
</evidence>
<reference evidence="23 24" key="8">
    <citation type="journal article" date="2019" name="Nat. Med.">
        <title>A library of human gut bacterial isolates paired with longitudinal multiomics data enables mechanistic microbiome research.</title>
        <authorList>
            <person name="Poyet M."/>
            <person name="Groussin M."/>
            <person name="Gibbons S.M."/>
            <person name="Avila-Pacheco J."/>
            <person name="Jiang X."/>
            <person name="Kearney S.M."/>
            <person name="Perrotta A.R."/>
            <person name="Berdy B."/>
            <person name="Zhao S."/>
            <person name="Lieberman T.D."/>
            <person name="Swanson P.K."/>
            <person name="Smith M."/>
            <person name="Roesemann S."/>
            <person name="Alexander J.E."/>
            <person name="Rich S.A."/>
            <person name="Livny J."/>
            <person name="Vlamakis H."/>
            <person name="Clish C."/>
            <person name="Bullock K."/>
            <person name="Deik A."/>
            <person name="Scott J."/>
            <person name="Pierce K.A."/>
            <person name="Xavier R.J."/>
            <person name="Alm E.J."/>
        </authorList>
    </citation>
    <scope>NUCLEOTIDE SEQUENCE [LARGE SCALE GENOMIC DNA]</scope>
    <source>
        <strain evidence="4 24">BIOML-A16</strain>
        <strain evidence="5 25">BIOML-A7</strain>
        <strain evidence="2 26">BIOML-A73</strain>
        <strain evidence="3 23">BIOML-A74</strain>
    </source>
</reference>
<gene>
    <name evidence="8" type="ORF">B5E52_10050</name>
    <name evidence="12" type="ORF">DW027_13030</name>
    <name evidence="11" type="ORF">DW042_01620</name>
    <name evidence="10" type="ORF">DW075_23745</name>
    <name evidence="9" type="ORF">DXD03_17010</name>
    <name evidence="1" type="ORF">F6S82_04725</name>
    <name evidence="2" type="ORF">GA560_22415</name>
    <name evidence="3" type="ORF">GA574_28435</name>
    <name evidence="5" type="ORF">GAZ26_18585</name>
    <name evidence="4" type="ORF">GAZ43_11585</name>
    <name evidence="7" type="ORF">LD004_24245</name>
    <name evidence="6" type="ORF">LDZ35_01230</name>
    <name evidence="13" type="ORF">SAMN04487924_13043</name>
    <name evidence="14" type="ORF">SAMN05216250_12943</name>
</gene>
<dbReference type="EMBL" id="QROC01000002">
    <property type="protein sequence ID" value="RHL01272.1"/>
    <property type="molecule type" value="Genomic_DNA"/>
</dbReference>
<dbReference type="Proteomes" id="UP000284495">
    <property type="component" value="Unassembled WGS sequence"/>
</dbReference>
<reference evidence="8" key="4">
    <citation type="journal article" date="2018" name="BMC Genomics">
        <title>Whole genome sequencing and function prediction of 133 gut anaerobes isolated from chicken caecum in pure cultures.</title>
        <authorList>
            <person name="Medvecky M."/>
            <person name="Cejkova D."/>
            <person name="Polansky O."/>
            <person name="Karasova D."/>
            <person name="Kubasova T."/>
            <person name="Cizek A."/>
            <person name="Rychlik I."/>
        </authorList>
    </citation>
    <scope>NUCLEOTIDE SEQUENCE</scope>
    <source>
        <strain evidence="8">An109</strain>
    </source>
</reference>
<dbReference type="EMBL" id="JAIWYE010000040">
    <property type="protein sequence ID" value="MCA4706717.1"/>
    <property type="molecule type" value="Genomic_DNA"/>
</dbReference>
<dbReference type="EMBL" id="QSQU01000026">
    <property type="protein sequence ID" value="RGK59676.1"/>
    <property type="molecule type" value="Genomic_DNA"/>
</dbReference>
<organism evidence="10 21">
    <name type="scientific">Bacteroides xylanisolvens</name>
    <dbReference type="NCBI Taxonomy" id="371601"/>
    <lineage>
        <taxon>Bacteria</taxon>
        <taxon>Pseudomonadati</taxon>
        <taxon>Bacteroidota</taxon>
        <taxon>Bacteroidia</taxon>
        <taxon>Bacteroidales</taxon>
        <taxon>Bacteroidaceae</taxon>
        <taxon>Bacteroides</taxon>
    </lineage>
</organism>
<dbReference type="InterPro" id="IPR045724">
    <property type="entry name" value="DUF6078"/>
</dbReference>
<dbReference type="Proteomes" id="UP000471447">
    <property type="component" value="Unassembled WGS sequence"/>
</dbReference>
<dbReference type="EMBL" id="WDER01000092">
    <property type="protein sequence ID" value="KAB6078568.1"/>
    <property type="molecule type" value="Genomic_DNA"/>
</dbReference>
<dbReference type="EMBL" id="WDCP01000022">
    <property type="protein sequence ID" value="KAB6339261.1"/>
    <property type="molecule type" value="Genomic_DNA"/>
</dbReference>
<dbReference type="Proteomes" id="UP000284417">
    <property type="component" value="Unassembled WGS sequence"/>
</dbReference>
<evidence type="ECO:0000313" key="16">
    <source>
        <dbReference type="Proteomes" id="UP000183766"/>
    </source>
</evidence>
<dbReference type="Proteomes" id="UP000435059">
    <property type="component" value="Unassembled WGS sequence"/>
</dbReference>
<reference evidence="22" key="5">
    <citation type="journal article" date="2018" name="J. Anim. Genet.">
        <title>Acquired interbacterial defense systems protect against interspecies antagonism in the human gut microbiome.</title>
        <authorList>
            <person name="Ross B.D."/>
            <person name="Verster A.J."/>
            <person name="Radey M.C."/>
            <person name="Schmidtke D.T."/>
            <person name="Pope C.E."/>
            <person name="Hoffman L.R."/>
            <person name="Hajjar A."/>
            <person name="Peterson S.B."/>
            <person name="Borenstein E."/>
            <person name="Mougous J."/>
        </authorList>
    </citation>
    <scope>NUCLEOTIDE SEQUENCE [LARGE SCALE GENOMIC DNA]</scope>
    <source>
        <strain evidence="22">H204</strain>
    </source>
</reference>
<evidence type="ECO:0000313" key="17">
    <source>
        <dbReference type="Proteomes" id="UP000196036"/>
    </source>
</evidence>
<evidence type="ECO:0000313" key="15">
    <source>
        <dbReference type="Proteomes" id="UP000183040"/>
    </source>
</evidence>
<evidence type="ECO:0000313" key="7">
    <source>
        <dbReference type="EMBL" id="MCA4706717.1"/>
    </source>
</evidence>
<evidence type="ECO:0000313" key="26">
    <source>
        <dbReference type="Proteomes" id="UP000474077"/>
    </source>
</evidence>
<proteinExistence type="predicted"/>
<dbReference type="EMBL" id="FOUM01000029">
    <property type="protein sequence ID" value="SFN30510.1"/>
    <property type="molecule type" value="Genomic_DNA"/>
</dbReference>
<reference evidence="1" key="9">
    <citation type="submission" date="2019-09" db="EMBL/GenBank/DDBJ databases">
        <authorList>
            <person name="Ross B.D."/>
            <person name="Verster A.J."/>
            <person name="Radey M.C."/>
            <person name="Schmidtke D.T."/>
            <person name="Pope C.E."/>
            <person name="Hoffman L.R."/>
            <person name="Hajjar A.M."/>
            <person name="Peterson S.B."/>
            <person name="Borenstein E."/>
            <person name="Mougous J.D."/>
        </authorList>
    </citation>
    <scope>NUCLEOTIDE SEQUENCE</scope>
    <source>
        <strain evidence="1">H204</strain>
    </source>
</reference>
<evidence type="ECO:0000313" key="6">
    <source>
        <dbReference type="EMBL" id="MCA4521842.1"/>
    </source>
</evidence>
<evidence type="ECO:0000313" key="25">
    <source>
        <dbReference type="Proteomes" id="UP000471447"/>
    </source>
</evidence>
<reference evidence="16" key="1">
    <citation type="submission" date="2016-10" db="EMBL/GenBank/DDBJ databases">
        <authorList>
            <person name="Varghese N."/>
            <person name="Submissions S."/>
        </authorList>
    </citation>
    <scope>NUCLEOTIDE SEQUENCE [LARGE SCALE GENOMIC DNA]</scope>
    <source>
        <strain evidence="16">NLAE-zl-C202</strain>
    </source>
</reference>
<dbReference type="EMBL" id="JAIWWW010000001">
    <property type="protein sequence ID" value="MCA4521842.1"/>
    <property type="molecule type" value="Genomic_DNA"/>
</dbReference>
<evidence type="ECO:0000313" key="8">
    <source>
        <dbReference type="EMBL" id="OUQ69357.1"/>
    </source>
</evidence>
<dbReference type="Proteomes" id="UP001198461">
    <property type="component" value="Unassembled WGS sequence"/>
</dbReference>
<reference evidence="6" key="10">
    <citation type="submission" date="2023-08" db="EMBL/GenBank/DDBJ databases">
        <title>Mucin Metabolism Genes Underlie the Key Renovations of Bacteroides xylanisolvens Genomes in Captive Great Apes.</title>
        <authorList>
            <person name="Nishida A.H."/>
        </authorList>
    </citation>
    <scope>NUCLEOTIDE SEQUENCE</scope>
    <source>
        <strain evidence="7">P13.H9</strain>
        <strain evidence="6">P19.10B</strain>
    </source>
</reference>
<dbReference type="EMBL" id="NFLW01000017">
    <property type="protein sequence ID" value="OUQ69357.1"/>
    <property type="molecule type" value="Genomic_DNA"/>
</dbReference>
<evidence type="ECO:0000313" key="24">
    <source>
        <dbReference type="Proteomes" id="UP000438288"/>
    </source>
</evidence>
<evidence type="ECO:0000313" key="12">
    <source>
        <dbReference type="EMBL" id="RHL37078.1"/>
    </source>
</evidence>
<evidence type="ECO:0000313" key="9">
    <source>
        <dbReference type="EMBL" id="RGK59676.1"/>
    </source>
</evidence>
<dbReference type="Proteomes" id="UP000196036">
    <property type="component" value="Unassembled WGS sequence"/>
</dbReference>
<evidence type="ECO:0000313" key="10">
    <source>
        <dbReference type="EMBL" id="RHK18054.1"/>
    </source>
</evidence>
<dbReference type="Proteomes" id="UP000438288">
    <property type="component" value="Unassembled WGS sequence"/>
</dbReference>
<reference evidence="13 15" key="2">
    <citation type="submission" date="2016-10" db="EMBL/GenBank/DDBJ databases">
        <authorList>
            <person name="de Groot N.N."/>
        </authorList>
    </citation>
    <scope>NUCLEOTIDE SEQUENCE [LARGE SCALE GENOMIC DNA]</scope>
    <source>
        <strain evidence="14">NLAE-zl-C202</strain>
        <strain evidence="13 15">NLAE-zl-G339</strain>
    </source>
</reference>
<evidence type="ECO:0000313" key="21">
    <source>
        <dbReference type="Proteomes" id="UP000285503"/>
    </source>
</evidence>
<dbReference type="Proteomes" id="UP000183766">
    <property type="component" value="Unassembled WGS sequence"/>
</dbReference>
<dbReference type="GeneID" id="69483360"/>
<dbReference type="Proteomes" id="UP000183040">
    <property type="component" value="Unassembled WGS sequence"/>
</dbReference>
<evidence type="ECO:0000313" key="13">
    <source>
        <dbReference type="EMBL" id="SEB09445.1"/>
    </source>
</evidence>
<protein>
    <submittedName>
        <fullName evidence="6">DUF6078 family protein</fullName>
    </submittedName>
</protein>
<reference evidence="1" key="7">
    <citation type="journal article" date="2019" name="bioRxiv">
        <title>Acquired interbacterial defense systems protect against interspecies antagonism in the human gut microbiome.</title>
        <authorList>
            <person name="Ross B.D."/>
            <person name="Verster A.J."/>
            <person name="Radey M.C."/>
            <person name="Schmidtke D.T."/>
            <person name="Pope C.E."/>
            <person name="Hoffman L.R."/>
            <person name="Hajjar A.M."/>
            <person name="Peterson S.B."/>
            <person name="Borenstein E."/>
            <person name="Mougous J.D."/>
        </authorList>
    </citation>
    <scope>NUCLEOTIDE SEQUENCE</scope>
    <source>
        <strain evidence="1">H204</strain>
    </source>
</reference>
<evidence type="ECO:0000313" key="18">
    <source>
        <dbReference type="Proteomes" id="UP000261210"/>
    </source>
</evidence>
<dbReference type="Pfam" id="PF19555">
    <property type="entry name" value="DUF6078"/>
    <property type="match status" value="1"/>
</dbReference>
<dbReference type="RefSeq" id="WP_004304904.1">
    <property type="nucleotide sequence ID" value="NZ_BAABZH010000003.1"/>
</dbReference>
<evidence type="ECO:0000313" key="20">
    <source>
        <dbReference type="Proteomes" id="UP000284495"/>
    </source>
</evidence>
<sequence length="145" mass="17050">MKEPFDYSIVPYTFGLCAAEECPRATTCLRHIALEYAPAERVFLSIMNPNRLKAMKSACDYYRSNEKVRYARGFMRTISALTVRVADTFRYRMIEYMGRKNYYLKRRGDMNLSPVEQRRIIAVAKELGVSLDEYFDGYVEDYNWG</sequence>
<dbReference type="EMBL" id="VYQC01000002">
    <property type="protein sequence ID" value="KAA9049776.1"/>
    <property type="molecule type" value="Genomic_DNA"/>
</dbReference>
<keyword evidence="23" id="KW-1185">Reference proteome</keyword>
<dbReference type="Proteomes" id="UP000474077">
    <property type="component" value="Unassembled WGS sequence"/>
</dbReference>
<evidence type="ECO:0000313" key="11">
    <source>
        <dbReference type="EMBL" id="RHL01272.1"/>
    </source>
</evidence>
<evidence type="ECO:0000313" key="14">
    <source>
        <dbReference type="EMBL" id="SFN30510.1"/>
    </source>
</evidence>
<evidence type="ECO:0000313" key="3">
    <source>
        <dbReference type="EMBL" id="KAB6079208.1"/>
    </source>
</evidence>
<accession>A0A174I352</accession>
<dbReference type="EMBL" id="QRNE01000240">
    <property type="protein sequence ID" value="RHK18054.1"/>
    <property type="molecule type" value="Genomic_DNA"/>
</dbReference>
<dbReference type="Proteomes" id="UP000261210">
    <property type="component" value="Unassembled WGS sequence"/>
</dbReference>
<dbReference type="EMBL" id="QROO01000015">
    <property type="protein sequence ID" value="RHL37078.1"/>
    <property type="molecule type" value="Genomic_DNA"/>
</dbReference>
<evidence type="ECO:0000313" key="22">
    <source>
        <dbReference type="Proteomes" id="UP000327007"/>
    </source>
</evidence>
<evidence type="ECO:0000313" key="5">
    <source>
        <dbReference type="EMBL" id="KAB6420664.1"/>
    </source>
</evidence>
<dbReference type="AlphaFoldDB" id="A0A174I352"/>
<evidence type="ECO:0000313" key="2">
    <source>
        <dbReference type="EMBL" id="KAB6078568.1"/>
    </source>
</evidence>
<dbReference type="EMBL" id="WDCG01000024">
    <property type="protein sequence ID" value="KAB6420664.1"/>
    <property type="molecule type" value="Genomic_DNA"/>
</dbReference>
<dbReference type="EMBL" id="FNRP01000030">
    <property type="protein sequence ID" value="SEB09445.1"/>
    <property type="molecule type" value="Genomic_DNA"/>
</dbReference>
<reference evidence="17" key="3">
    <citation type="submission" date="2017-04" db="EMBL/GenBank/DDBJ databases">
        <title>Function of individual gut microbiota members based on whole genome sequencing of pure cultures obtained from chicken caecum.</title>
        <authorList>
            <person name="Medvecky M."/>
            <person name="Cejkova D."/>
            <person name="Polansky O."/>
            <person name="Karasova D."/>
            <person name="Kubasova T."/>
            <person name="Cizek A."/>
            <person name="Rychlik I."/>
        </authorList>
    </citation>
    <scope>NUCLEOTIDE SEQUENCE [LARGE SCALE GENOMIC DNA]</scope>
    <source>
        <strain evidence="17">An109</strain>
    </source>
</reference>
<name>A0A174I352_9BACE</name>